<sequence>MIKITENDMLCLLNQFDFELALHGYLAEYIEIELTEHRLFVLLAFALSTLKILQDGLKNYNSKQYEQVCRRLALMIRLTIQYVGNIYRYACKATISKSLRNEFDALVSRSALHILSIKK</sequence>
<dbReference type="WBParaSite" id="nRc.2.0.1.t27180-RA">
    <property type="protein sequence ID" value="nRc.2.0.1.t27180-RA"/>
    <property type="gene ID" value="nRc.2.0.1.g27180"/>
</dbReference>
<proteinExistence type="predicted"/>
<dbReference type="GO" id="GO:0005737">
    <property type="term" value="C:cytoplasm"/>
    <property type="evidence" value="ECO:0007669"/>
    <property type="project" value="TreeGrafter"/>
</dbReference>
<organism evidence="1 2">
    <name type="scientific">Romanomermis culicivorax</name>
    <name type="common">Nematode worm</name>
    <dbReference type="NCBI Taxonomy" id="13658"/>
    <lineage>
        <taxon>Eukaryota</taxon>
        <taxon>Metazoa</taxon>
        <taxon>Ecdysozoa</taxon>
        <taxon>Nematoda</taxon>
        <taxon>Enoplea</taxon>
        <taxon>Dorylaimia</taxon>
        <taxon>Mermithida</taxon>
        <taxon>Mermithoidea</taxon>
        <taxon>Mermithidae</taxon>
        <taxon>Romanomermis</taxon>
    </lineage>
</organism>
<keyword evidence="1" id="KW-1185">Reference proteome</keyword>
<dbReference type="PANTHER" id="PTHR31139:SF4">
    <property type="entry name" value="ECTOPIC P GRANULES PROTEIN 5 HOMOLOG"/>
    <property type="match status" value="1"/>
</dbReference>
<accession>A0A915JLX0</accession>
<dbReference type="PANTHER" id="PTHR31139">
    <property type="entry name" value="ECTOPIC P GRANULES PROTEIN 5 HOMOLOG"/>
    <property type="match status" value="1"/>
</dbReference>
<dbReference type="Proteomes" id="UP000887565">
    <property type="component" value="Unplaced"/>
</dbReference>
<dbReference type="InterPro" id="IPR051436">
    <property type="entry name" value="Autophagy-related_EPG5"/>
</dbReference>
<protein>
    <submittedName>
        <fullName evidence="2">Uncharacterized protein</fullName>
    </submittedName>
</protein>
<evidence type="ECO:0000313" key="2">
    <source>
        <dbReference type="WBParaSite" id="nRc.2.0.1.t27180-RA"/>
    </source>
</evidence>
<reference evidence="2" key="1">
    <citation type="submission" date="2022-11" db="UniProtKB">
        <authorList>
            <consortium name="WormBaseParasite"/>
        </authorList>
    </citation>
    <scope>IDENTIFICATION</scope>
</reference>
<evidence type="ECO:0000313" key="1">
    <source>
        <dbReference type="Proteomes" id="UP000887565"/>
    </source>
</evidence>
<dbReference type="AlphaFoldDB" id="A0A915JLX0"/>
<dbReference type="GO" id="GO:0097352">
    <property type="term" value="P:autophagosome maturation"/>
    <property type="evidence" value="ECO:0007669"/>
    <property type="project" value="TreeGrafter"/>
</dbReference>
<name>A0A915JLX0_ROMCU</name>